<dbReference type="EMBL" id="JBHTHU010000010">
    <property type="protein sequence ID" value="MFD0751114.1"/>
    <property type="molecule type" value="Genomic_DNA"/>
</dbReference>
<keyword evidence="3" id="KW-1185">Reference proteome</keyword>
<dbReference type="Proteomes" id="UP001596958">
    <property type="component" value="Unassembled WGS sequence"/>
</dbReference>
<feature type="signal peptide" evidence="1">
    <location>
        <begin position="1"/>
        <end position="24"/>
    </location>
</feature>
<dbReference type="RefSeq" id="WP_377100990.1">
    <property type="nucleotide sequence ID" value="NZ_JBHTHU010000010.1"/>
</dbReference>
<sequence length="178" mass="18998">MKNNYRLLVVMVACLLAACGTMQSIVLSTIPYTTPLAVAASAKTGQTLTSIGTASSFDKVIFKNGENVNRINAVKVISAELKTVLPADFELGQLSSIKIYMVTADESDAVLVASKEKITADAGGTIKLDLNNSSFLDRFIRQPDIKIKMIYTLRSAVTADANLLMVMNFSATPVSAGN</sequence>
<accession>A0ABW2YY23</accession>
<evidence type="ECO:0000256" key="1">
    <source>
        <dbReference type="SAM" id="SignalP"/>
    </source>
</evidence>
<proteinExistence type="predicted"/>
<evidence type="ECO:0000313" key="3">
    <source>
        <dbReference type="Proteomes" id="UP001596958"/>
    </source>
</evidence>
<evidence type="ECO:0008006" key="4">
    <source>
        <dbReference type="Google" id="ProtNLM"/>
    </source>
</evidence>
<evidence type="ECO:0000313" key="2">
    <source>
        <dbReference type="EMBL" id="MFD0751114.1"/>
    </source>
</evidence>
<reference evidence="3" key="1">
    <citation type="journal article" date="2019" name="Int. J. Syst. Evol. Microbiol.">
        <title>The Global Catalogue of Microorganisms (GCM) 10K type strain sequencing project: providing services to taxonomists for standard genome sequencing and annotation.</title>
        <authorList>
            <consortium name="The Broad Institute Genomics Platform"/>
            <consortium name="The Broad Institute Genome Sequencing Center for Infectious Disease"/>
            <person name="Wu L."/>
            <person name="Ma J."/>
        </authorList>
    </citation>
    <scope>NUCLEOTIDE SEQUENCE [LARGE SCALE GENOMIC DNA]</scope>
    <source>
        <strain evidence="3">CCUG 63418</strain>
    </source>
</reference>
<name>A0ABW2YY23_9SPHI</name>
<feature type="chain" id="PRO_5045182213" description="Lipoprotein" evidence="1">
    <location>
        <begin position="25"/>
        <end position="178"/>
    </location>
</feature>
<gene>
    <name evidence="2" type="ORF">ACFQZS_13245</name>
</gene>
<organism evidence="2 3">
    <name type="scientific">Mucilaginibacter calamicampi</name>
    <dbReference type="NCBI Taxonomy" id="1302352"/>
    <lineage>
        <taxon>Bacteria</taxon>
        <taxon>Pseudomonadati</taxon>
        <taxon>Bacteroidota</taxon>
        <taxon>Sphingobacteriia</taxon>
        <taxon>Sphingobacteriales</taxon>
        <taxon>Sphingobacteriaceae</taxon>
        <taxon>Mucilaginibacter</taxon>
    </lineage>
</organism>
<protein>
    <recommendedName>
        <fullName evidence="4">Lipoprotein</fullName>
    </recommendedName>
</protein>
<keyword evidence="1" id="KW-0732">Signal</keyword>
<comment type="caution">
    <text evidence="2">The sequence shown here is derived from an EMBL/GenBank/DDBJ whole genome shotgun (WGS) entry which is preliminary data.</text>
</comment>
<dbReference type="PROSITE" id="PS51257">
    <property type="entry name" value="PROKAR_LIPOPROTEIN"/>
    <property type="match status" value="1"/>
</dbReference>